<protein>
    <recommendedName>
        <fullName evidence="3">Inner kinetochore subunit AME1 domain-containing protein</fullName>
    </recommendedName>
</protein>
<feature type="compositionally biased region" description="Basic and acidic residues" evidence="2">
    <location>
        <begin position="88"/>
        <end position="100"/>
    </location>
</feature>
<feature type="compositionally biased region" description="Polar residues" evidence="2">
    <location>
        <begin position="199"/>
        <end position="210"/>
    </location>
</feature>
<feature type="compositionally biased region" description="Basic and acidic residues" evidence="2">
    <location>
        <begin position="7"/>
        <end position="17"/>
    </location>
</feature>
<organism evidence="4 5">
    <name type="scientific">Gibberella moniliformis (strain M3125 / FGSC 7600)</name>
    <name type="common">Maize ear and stalk rot fungus</name>
    <name type="synonym">Fusarium verticillioides</name>
    <dbReference type="NCBI Taxonomy" id="334819"/>
    <lineage>
        <taxon>Eukaryota</taxon>
        <taxon>Fungi</taxon>
        <taxon>Dikarya</taxon>
        <taxon>Ascomycota</taxon>
        <taxon>Pezizomycotina</taxon>
        <taxon>Sordariomycetes</taxon>
        <taxon>Hypocreomycetidae</taxon>
        <taxon>Hypocreales</taxon>
        <taxon>Nectriaceae</taxon>
        <taxon>Fusarium</taxon>
        <taxon>Fusarium fujikuroi species complex</taxon>
    </lineage>
</organism>
<dbReference type="Pfam" id="PF20994">
    <property type="entry name" value="CENPU"/>
    <property type="match status" value="1"/>
</dbReference>
<dbReference type="eggNOG" id="ENOG502SGUR">
    <property type="taxonomic scope" value="Eukaryota"/>
</dbReference>
<feature type="compositionally biased region" description="Polar residues" evidence="2">
    <location>
        <begin position="165"/>
        <end position="174"/>
    </location>
</feature>
<dbReference type="VEuPathDB" id="FungiDB:FVEG_03638"/>
<feature type="region of interest" description="Disordered" evidence="2">
    <location>
        <begin position="1"/>
        <end position="402"/>
    </location>
</feature>
<feature type="compositionally biased region" description="Low complexity" evidence="2">
    <location>
        <begin position="359"/>
        <end position="369"/>
    </location>
</feature>
<feature type="compositionally biased region" description="Acidic residues" evidence="2">
    <location>
        <begin position="148"/>
        <end position="157"/>
    </location>
</feature>
<accession>W7M9F8</accession>
<name>W7M9F8_GIBM7</name>
<dbReference type="Proteomes" id="UP000009096">
    <property type="component" value="Chromosome 2"/>
</dbReference>
<dbReference type="KEGG" id="fvr:FVEG_03638"/>
<evidence type="ECO:0000256" key="2">
    <source>
        <dbReference type="SAM" id="MobiDB-lite"/>
    </source>
</evidence>
<dbReference type="EMBL" id="DS022245">
    <property type="protein sequence ID" value="EWG41547.1"/>
    <property type="molecule type" value="Genomic_DNA"/>
</dbReference>
<feature type="coiled-coil region" evidence="1">
    <location>
        <begin position="452"/>
        <end position="540"/>
    </location>
</feature>
<gene>
    <name evidence="4" type="ORF">FVEG_03638</name>
</gene>
<dbReference type="OrthoDB" id="5377952at2759"/>
<sequence length="635" mass="70963">MATGQQRRADRLNERLRGAQRANIEDDSFNLDIAGLNIAGSTPAAPAPAPPTSSERRTPNTSAKRRRLDNEPSPSAQAQGSARRRSPRLRDPYDLPETSKESGAQDTTGESREEEPSPDVIEEREPEPEEEVEPEPHPEPELPSPEVEAPDENEAEVELPALPNNEPSEQSSQRRAGRRSLEQIAQDIANKRQDVHTSEAISSTTRLHTTLQEDDAPPSSSPLVSKVRRSEGPAVIRSRLSQRRPSRLAEQDDDEDELSPNRADQAPADDERSDDATEIAEPELEGVEEEPVVEGEPREEEEVAEAIDAVEAAKTIGRKRPRRSLPSQSPVAEPDGQDVEEEQEEPAAKRRRGRPSRSPATQKQPATKPKPTKSKSRTTQEKPLPKQVRRTKQAAKERRVSDGSAIEVTVQRFVNVKKFIKGDDEEEDHLAADLPFTTTGVTAVDVFAQACLEVIDGTVAKLLEALQNTEEKDKKKECRIKIRALEAYKEELTSRLLQLSIHLMDWQSLRKRVRLVQREKLSLREEILRLKAEREQVALKMDAVRIKHEEDTKESKYRLDTSAIMHDIDMAVERGRDAPELSRAQEKKADLANLELLVARITDEASSSSPAGGMLQQVKNFNAFLERAAIALETR</sequence>
<dbReference type="RefSeq" id="XP_018747738.1">
    <property type="nucleotide sequence ID" value="XM_018891254.1"/>
</dbReference>
<feature type="compositionally biased region" description="Acidic residues" evidence="2">
    <location>
        <begin position="116"/>
        <end position="133"/>
    </location>
</feature>
<dbReference type="InterPro" id="IPR048743">
    <property type="entry name" value="AME1"/>
</dbReference>
<dbReference type="GeneID" id="30061758"/>
<proteinExistence type="predicted"/>
<keyword evidence="1" id="KW-0175">Coiled coil</keyword>
<feature type="domain" description="Inner kinetochore subunit AME1" evidence="3">
    <location>
        <begin position="431"/>
        <end position="627"/>
    </location>
</feature>
<feature type="compositionally biased region" description="Acidic residues" evidence="2">
    <location>
        <begin position="267"/>
        <end position="305"/>
    </location>
</feature>
<evidence type="ECO:0000259" key="3">
    <source>
        <dbReference type="Pfam" id="PF20994"/>
    </source>
</evidence>
<keyword evidence="5" id="KW-1185">Reference proteome</keyword>
<evidence type="ECO:0000313" key="4">
    <source>
        <dbReference type="EMBL" id="EWG41547.1"/>
    </source>
</evidence>
<evidence type="ECO:0000313" key="5">
    <source>
        <dbReference type="Proteomes" id="UP000009096"/>
    </source>
</evidence>
<evidence type="ECO:0000256" key="1">
    <source>
        <dbReference type="SAM" id="Coils"/>
    </source>
</evidence>
<reference evidence="4 5" key="1">
    <citation type="journal article" date="2010" name="Nature">
        <title>Comparative genomics reveals mobile pathogenicity chromosomes in Fusarium.</title>
        <authorList>
            <person name="Ma L.J."/>
            <person name="van der Does H.C."/>
            <person name="Borkovich K.A."/>
            <person name="Coleman J.J."/>
            <person name="Daboussi M.J."/>
            <person name="Di Pietro A."/>
            <person name="Dufresne M."/>
            <person name="Freitag M."/>
            <person name="Grabherr M."/>
            <person name="Henrissat B."/>
            <person name="Houterman P.M."/>
            <person name="Kang S."/>
            <person name="Shim W.B."/>
            <person name="Woloshuk C."/>
            <person name="Xie X."/>
            <person name="Xu J.R."/>
            <person name="Antoniw J."/>
            <person name="Baker S.E."/>
            <person name="Bluhm B.H."/>
            <person name="Breakspear A."/>
            <person name="Brown D.W."/>
            <person name="Butchko R.A."/>
            <person name="Chapman S."/>
            <person name="Coulson R."/>
            <person name="Coutinho P.M."/>
            <person name="Danchin E.G."/>
            <person name="Diener A."/>
            <person name="Gale L.R."/>
            <person name="Gardiner D.M."/>
            <person name="Goff S."/>
            <person name="Hammond-Kosack K.E."/>
            <person name="Hilburn K."/>
            <person name="Hua-Van A."/>
            <person name="Jonkers W."/>
            <person name="Kazan K."/>
            <person name="Kodira C.D."/>
            <person name="Koehrsen M."/>
            <person name="Kumar L."/>
            <person name="Lee Y.H."/>
            <person name="Li L."/>
            <person name="Manners J.M."/>
            <person name="Miranda-Saavedra D."/>
            <person name="Mukherjee M."/>
            <person name="Park G."/>
            <person name="Park J."/>
            <person name="Park S.Y."/>
            <person name="Proctor R.H."/>
            <person name="Regev A."/>
            <person name="Ruiz-Roldan M.C."/>
            <person name="Sain D."/>
            <person name="Sakthikumar S."/>
            <person name="Sykes S."/>
            <person name="Schwartz D.C."/>
            <person name="Turgeon B.G."/>
            <person name="Wapinski I."/>
            <person name="Yoder O."/>
            <person name="Young S."/>
            <person name="Zeng Q."/>
            <person name="Zhou S."/>
            <person name="Galagan J."/>
            <person name="Cuomo C.A."/>
            <person name="Kistler H.C."/>
            <person name="Rep M."/>
        </authorList>
    </citation>
    <scope>NUCLEOTIDE SEQUENCE [LARGE SCALE GENOMIC DNA]</scope>
    <source>
        <strain evidence="5">M3125 / FGSC 7600</strain>
    </source>
</reference>
<dbReference type="EMBL" id="CM000579">
    <property type="protein sequence ID" value="EWG41547.1"/>
    <property type="molecule type" value="Genomic_DNA"/>
</dbReference>
<feature type="compositionally biased region" description="Acidic residues" evidence="2">
    <location>
        <begin position="335"/>
        <end position="345"/>
    </location>
</feature>
<dbReference type="AlphaFoldDB" id="W7M9F8"/>